<dbReference type="Pfam" id="PF20341">
    <property type="entry name" value="DUF6636"/>
    <property type="match status" value="1"/>
</dbReference>
<evidence type="ECO:0000256" key="1">
    <source>
        <dbReference type="SAM" id="SignalP"/>
    </source>
</evidence>
<evidence type="ECO:0000313" key="2">
    <source>
        <dbReference type="EMBL" id="MBU8545433.1"/>
    </source>
</evidence>
<comment type="caution">
    <text evidence="2">The sequence shown here is derived from an EMBL/GenBank/DDBJ whole genome shotgun (WGS) entry which is preliminary data.</text>
</comment>
<accession>A0ABS6H9R8</accession>
<dbReference type="RefSeq" id="WP_216877444.1">
    <property type="nucleotide sequence ID" value="NZ_JAERQM010000005.1"/>
</dbReference>
<dbReference type="EMBL" id="JAERQM010000005">
    <property type="protein sequence ID" value="MBU8545433.1"/>
    <property type="molecule type" value="Genomic_DNA"/>
</dbReference>
<dbReference type="Proteomes" id="UP000689967">
    <property type="component" value="Unassembled WGS sequence"/>
</dbReference>
<gene>
    <name evidence="2" type="ORF">JJQ90_17045</name>
</gene>
<keyword evidence="3" id="KW-1185">Reference proteome</keyword>
<keyword evidence="1" id="KW-0732">Signal</keyword>
<sequence>MRWPLAAATLALLALPVAALAQEGFQMPSGNVFCEVEENALRCDLVDFTFARPPQPADCETDWGHAYSLAARGTSRVLCAGDTVVNRGARRLRYGDRWDGVGVTCHAERTGLKCINAEGRGFELSRTRLSRF</sequence>
<dbReference type="InterPro" id="IPR046576">
    <property type="entry name" value="DUF6636"/>
</dbReference>
<feature type="chain" id="PRO_5045757545" evidence="1">
    <location>
        <begin position="22"/>
        <end position="132"/>
    </location>
</feature>
<name>A0ABS6H9R8_9PROT</name>
<protein>
    <submittedName>
        <fullName evidence="2">Uncharacterized protein</fullName>
    </submittedName>
</protein>
<proteinExistence type="predicted"/>
<reference evidence="2 3" key="1">
    <citation type="submission" date="2021-01" db="EMBL/GenBank/DDBJ databases">
        <title>Roseomonas sp. nov, a bacterium isolated from an oil production mixture in Yumen Oilfield.</title>
        <authorList>
            <person name="Wu D."/>
        </authorList>
    </citation>
    <scope>NUCLEOTIDE SEQUENCE [LARGE SCALE GENOMIC DNA]</scope>
    <source>
        <strain evidence="2 3">ROY-5-3</strain>
    </source>
</reference>
<evidence type="ECO:0000313" key="3">
    <source>
        <dbReference type="Proteomes" id="UP000689967"/>
    </source>
</evidence>
<organism evidence="2 3">
    <name type="scientific">Falsiroseomonas oleicola</name>
    <dbReference type="NCBI Taxonomy" id="2801474"/>
    <lineage>
        <taxon>Bacteria</taxon>
        <taxon>Pseudomonadati</taxon>
        <taxon>Pseudomonadota</taxon>
        <taxon>Alphaproteobacteria</taxon>
        <taxon>Acetobacterales</taxon>
        <taxon>Roseomonadaceae</taxon>
        <taxon>Falsiroseomonas</taxon>
    </lineage>
</organism>
<feature type="signal peptide" evidence="1">
    <location>
        <begin position="1"/>
        <end position="21"/>
    </location>
</feature>